<keyword evidence="3" id="KW-1185">Reference proteome</keyword>
<protein>
    <submittedName>
        <fullName evidence="2">Uncharacterized protein</fullName>
    </submittedName>
</protein>
<sequence length="87" mass="10346">MDLVERARGRRSRSTLLLRESILEAWEKEEKPGYREKKIDGVFESEQQGGRMRNEETERGTICHIRRGEKHLRGKHTKEQQQEEGHC</sequence>
<feature type="compositionally biased region" description="Basic and acidic residues" evidence="1">
    <location>
        <begin position="77"/>
        <end position="87"/>
    </location>
</feature>
<feature type="compositionally biased region" description="Basic residues" evidence="1">
    <location>
        <begin position="64"/>
        <end position="76"/>
    </location>
</feature>
<evidence type="ECO:0000313" key="3">
    <source>
        <dbReference type="Proteomes" id="UP001331515"/>
    </source>
</evidence>
<name>A0AAN8GWC4_CHAGU</name>
<organism evidence="2 3">
    <name type="scientific">Champsocephalus gunnari</name>
    <name type="common">Mackerel icefish</name>
    <dbReference type="NCBI Taxonomy" id="52237"/>
    <lineage>
        <taxon>Eukaryota</taxon>
        <taxon>Metazoa</taxon>
        <taxon>Chordata</taxon>
        <taxon>Craniata</taxon>
        <taxon>Vertebrata</taxon>
        <taxon>Euteleostomi</taxon>
        <taxon>Actinopterygii</taxon>
        <taxon>Neopterygii</taxon>
        <taxon>Teleostei</taxon>
        <taxon>Neoteleostei</taxon>
        <taxon>Acanthomorphata</taxon>
        <taxon>Eupercaria</taxon>
        <taxon>Perciformes</taxon>
        <taxon>Notothenioidei</taxon>
        <taxon>Channichthyidae</taxon>
        <taxon>Champsocephalus</taxon>
    </lineage>
</organism>
<feature type="compositionally biased region" description="Basic and acidic residues" evidence="1">
    <location>
        <begin position="52"/>
        <end position="61"/>
    </location>
</feature>
<accession>A0AAN8GWC4</accession>
<evidence type="ECO:0000313" key="2">
    <source>
        <dbReference type="EMBL" id="KAK5893363.1"/>
    </source>
</evidence>
<feature type="region of interest" description="Disordered" evidence="1">
    <location>
        <begin position="37"/>
        <end position="87"/>
    </location>
</feature>
<dbReference type="AlphaFoldDB" id="A0AAN8GWC4"/>
<dbReference type="EMBL" id="JAURVH010001535">
    <property type="protein sequence ID" value="KAK5893363.1"/>
    <property type="molecule type" value="Genomic_DNA"/>
</dbReference>
<dbReference type="Proteomes" id="UP001331515">
    <property type="component" value="Unassembled WGS sequence"/>
</dbReference>
<reference evidence="2 3" key="1">
    <citation type="journal article" date="2023" name="Mol. Biol. Evol.">
        <title>Genomics of Secondarily Temperate Adaptation in the Only Non-Antarctic Icefish.</title>
        <authorList>
            <person name="Rivera-Colon A.G."/>
            <person name="Rayamajhi N."/>
            <person name="Minhas B.F."/>
            <person name="Madrigal G."/>
            <person name="Bilyk K.T."/>
            <person name="Yoon V."/>
            <person name="Hune M."/>
            <person name="Gregory S."/>
            <person name="Cheng C.H.C."/>
            <person name="Catchen J.M."/>
        </authorList>
    </citation>
    <scope>NUCLEOTIDE SEQUENCE [LARGE SCALE GENOMIC DNA]</scope>
    <source>
        <tissue evidence="2">White muscle</tissue>
    </source>
</reference>
<gene>
    <name evidence="2" type="ORF">CgunFtcFv8_006240</name>
</gene>
<comment type="caution">
    <text evidence="2">The sequence shown here is derived from an EMBL/GenBank/DDBJ whole genome shotgun (WGS) entry which is preliminary data.</text>
</comment>
<proteinExistence type="predicted"/>
<evidence type="ECO:0000256" key="1">
    <source>
        <dbReference type="SAM" id="MobiDB-lite"/>
    </source>
</evidence>